<protein>
    <recommendedName>
        <fullName evidence="2">ubiquitinyl hydrolase 1</fullName>
        <ecNumber evidence="2">3.4.19.12</ecNumber>
    </recommendedName>
</protein>
<name>A0A834WW60_9FABA</name>
<keyword evidence="4" id="KW-0833">Ubl conjugation pathway</keyword>
<evidence type="ECO:0000256" key="4">
    <source>
        <dbReference type="ARBA" id="ARBA00022786"/>
    </source>
</evidence>
<comment type="catalytic activity">
    <reaction evidence="1">
        <text>Thiol-dependent hydrolysis of ester, thioester, amide, peptide and isopeptide bonds formed by the C-terminal Gly of ubiquitin (a 76-residue protein attached to proteins as an intracellular targeting signal).</text>
        <dbReference type="EC" id="3.4.19.12"/>
    </reaction>
</comment>
<dbReference type="PROSITE" id="PS50957">
    <property type="entry name" value="JOSEPHIN"/>
    <property type="match status" value="1"/>
</dbReference>
<organism evidence="8 9">
    <name type="scientific">Senna tora</name>
    <dbReference type="NCBI Taxonomy" id="362788"/>
    <lineage>
        <taxon>Eukaryota</taxon>
        <taxon>Viridiplantae</taxon>
        <taxon>Streptophyta</taxon>
        <taxon>Embryophyta</taxon>
        <taxon>Tracheophyta</taxon>
        <taxon>Spermatophyta</taxon>
        <taxon>Magnoliopsida</taxon>
        <taxon>eudicotyledons</taxon>
        <taxon>Gunneridae</taxon>
        <taxon>Pentapetalae</taxon>
        <taxon>rosids</taxon>
        <taxon>fabids</taxon>
        <taxon>Fabales</taxon>
        <taxon>Fabaceae</taxon>
        <taxon>Caesalpinioideae</taxon>
        <taxon>Cassia clade</taxon>
        <taxon>Senna</taxon>
    </lineage>
</organism>
<dbReference type="AlphaFoldDB" id="A0A834WW60"/>
<accession>A0A834WW60</accession>
<dbReference type="Proteomes" id="UP000634136">
    <property type="component" value="Unassembled WGS sequence"/>
</dbReference>
<dbReference type="EMBL" id="JAAIUW010000005">
    <property type="protein sequence ID" value="KAF7833753.1"/>
    <property type="molecule type" value="Genomic_DNA"/>
</dbReference>
<dbReference type="EC" id="3.4.19.12" evidence="2"/>
<dbReference type="InterPro" id="IPR040053">
    <property type="entry name" value="JOSD1/2"/>
</dbReference>
<keyword evidence="3" id="KW-0645">Protease</keyword>
<keyword evidence="5" id="KW-0378">Hydrolase</keyword>
<reference evidence="8" key="1">
    <citation type="submission" date="2020-09" db="EMBL/GenBank/DDBJ databases">
        <title>Genome-Enabled Discovery of Anthraquinone Biosynthesis in Senna tora.</title>
        <authorList>
            <person name="Kang S.-H."/>
            <person name="Pandey R.P."/>
            <person name="Lee C.-M."/>
            <person name="Sim J.-S."/>
            <person name="Jeong J.-T."/>
            <person name="Choi B.-S."/>
            <person name="Jung M."/>
            <person name="Ginzburg D."/>
            <person name="Zhao K."/>
            <person name="Won S.Y."/>
            <person name="Oh T.-J."/>
            <person name="Yu Y."/>
            <person name="Kim N.-H."/>
            <person name="Lee O.R."/>
            <person name="Lee T.-H."/>
            <person name="Bashyal P."/>
            <person name="Kim T.-S."/>
            <person name="Lee W.-H."/>
            <person name="Kawkins C."/>
            <person name="Kim C.-K."/>
            <person name="Kim J.S."/>
            <person name="Ahn B.O."/>
            <person name="Rhee S.Y."/>
            <person name="Sohng J.K."/>
        </authorList>
    </citation>
    <scope>NUCLEOTIDE SEQUENCE</scope>
    <source>
        <tissue evidence="8">Leaf</tissue>
    </source>
</reference>
<dbReference type="GO" id="GO:0016579">
    <property type="term" value="P:protein deubiquitination"/>
    <property type="evidence" value="ECO:0007669"/>
    <property type="project" value="InterPro"/>
</dbReference>
<dbReference type="Pfam" id="PF02099">
    <property type="entry name" value="Josephin"/>
    <property type="match status" value="1"/>
</dbReference>
<sequence length="164" mass="17939">MDQRRAFSRSGLNKIARNLQRTINSEEGHYNPGSGNYDANVLMVALRKKGKNVDWYDARRGVAGINLESGTLKGIVVHTVPPGEKGGKSGGHWSAVRRINGVWYDLDSYLDDEQPFGNSEEVREYLGSVLNNGGHLLLVNNNLLGNSRGSNSSGRLFVLIAVIS</sequence>
<proteinExistence type="predicted"/>
<evidence type="ECO:0000256" key="3">
    <source>
        <dbReference type="ARBA" id="ARBA00022670"/>
    </source>
</evidence>
<gene>
    <name evidence="8" type="ORF">G2W53_016086</name>
</gene>
<comment type="caution">
    <text evidence="8">The sequence shown here is derived from an EMBL/GenBank/DDBJ whole genome shotgun (WGS) entry which is preliminary data.</text>
</comment>
<dbReference type="Gene3D" id="3.90.70.40">
    <property type="match status" value="1"/>
</dbReference>
<evidence type="ECO:0000256" key="1">
    <source>
        <dbReference type="ARBA" id="ARBA00000707"/>
    </source>
</evidence>
<evidence type="ECO:0000256" key="6">
    <source>
        <dbReference type="PROSITE-ProRule" id="PRU00331"/>
    </source>
</evidence>
<dbReference type="PANTHER" id="PTHR13291:SF0">
    <property type="entry name" value="JOSEPHIN-LIKE PROTEIN"/>
    <property type="match status" value="1"/>
</dbReference>
<comment type="caution">
    <text evidence="6">Lacks conserved residue(s) required for the propagation of feature annotation.</text>
</comment>
<dbReference type="PANTHER" id="PTHR13291">
    <property type="entry name" value="JOSEPHIN 1, 2"/>
    <property type="match status" value="1"/>
</dbReference>
<dbReference type="GO" id="GO:0006508">
    <property type="term" value="P:proteolysis"/>
    <property type="evidence" value="ECO:0007669"/>
    <property type="project" value="UniProtKB-KW"/>
</dbReference>
<evidence type="ECO:0000256" key="2">
    <source>
        <dbReference type="ARBA" id="ARBA00012759"/>
    </source>
</evidence>
<dbReference type="OrthoDB" id="422700at2759"/>
<evidence type="ECO:0000259" key="7">
    <source>
        <dbReference type="PROSITE" id="PS50957"/>
    </source>
</evidence>
<keyword evidence="9" id="KW-1185">Reference proteome</keyword>
<evidence type="ECO:0000256" key="5">
    <source>
        <dbReference type="ARBA" id="ARBA00022801"/>
    </source>
</evidence>
<dbReference type="GO" id="GO:0004843">
    <property type="term" value="F:cysteine-type deubiquitinase activity"/>
    <property type="evidence" value="ECO:0007669"/>
    <property type="project" value="UniProtKB-EC"/>
</dbReference>
<feature type="domain" description="Josephin" evidence="7">
    <location>
        <begin position="1"/>
        <end position="155"/>
    </location>
</feature>
<evidence type="ECO:0000313" key="9">
    <source>
        <dbReference type="Proteomes" id="UP000634136"/>
    </source>
</evidence>
<dbReference type="InterPro" id="IPR006155">
    <property type="entry name" value="Josephin"/>
</dbReference>
<dbReference type="SMART" id="SM01246">
    <property type="entry name" value="Josephin"/>
    <property type="match status" value="1"/>
</dbReference>
<evidence type="ECO:0000313" key="8">
    <source>
        <dbReference type="EMBL" id="KAF7833753.1"/>
    </source>
</evidence>